<dbReference type="Gene3D" id="1.10.510.10">
    <property type="entry name" value="Transferase(Phosphotransferase) domain 1"/>
    <property type="match status" value="1"/>
</dbReference>
<keyword evidence="2" id="KW-1185">Reference proteome</keyword>
<sequence length="116" mass="12945">MSSPVTFATFRNPVHISCGIRAPSIYSFGIIAYKIITGFPLYPDIPHDKDLAMKICNGLQSQILFHISKLITQMIMMLEKNKDSEIVIQIKKANEFSANQGSTNTTTTTTTTLNLY</sequence>
<dbReference type="InterPro" id="IPR011009">
    <property type="entry name" value="Kinase-like_dom_sf"/>
</dbReference>
<evidence type="ECO:0000313" key="2">
    <source>
        <dbReference type="Proteomes" id="UP000266861"/>
    </source>
</evidence>
<dbReference type="AlphaFoldDB" id="A0A397IXP8"/>
<name>A0A397IXP8_9GLOM</name>
<evidence type="ECO:0008006" key="3">
    <source>
        <dbReference type="Google" id="ProtNLM"/>
    </source>
</evidence>
<accession>A0A397IXP8</accession>
<proteinExistence type="predicted"/>
<reference evidence="1 2" key="1">
    <citation type="submission" date="2018-08" db="EMBL/GenBank/DDBJ databases">
        <title>Genome and evolution of the arbuscular mycorrhizal fungus Diversispora epigaea (formerly Glomus versiforme) and its bacterial endosymbionts.</title>
        <authorList>
            <person name="Sun X."/>
            <person name="Fei Z."/>
            <person name="Harrison M."/>
        </authorList>
    </citation>
    <scope>NUCLEOTIDE SEQUENCE [LARGE SCALE GENOMIC DNA]</scope>
    <source>
        <strain evidence="1 2">IT104</strain>
    </source>
</reference>
<dbReference type="EMBL" id="PQFF01000123">
    <property type="protein sequence ID" value="RHZ80805.1"/>
    <property type="molecule type" value="Genomic_DNA"/>
</dbReference>
<comment type="caution">
    <text evidence="1">The sequence shown here is derived from an EMBL/GenBank/DDBJ whole genome shotgun (WGS) entry which is preliminary data.</text>
</comment>
<evidence type="ECO:0000313" key="1">
    <source>
        <dbReference type="EMBL" id="RHZ80805.1"/>
    </source>
</evidence>
<dbReference type="OrthoDB" id="4062651at2759"/>
<dbReference type="SUPFAM" id="SSF56112">
    <property type="entry name" value="Protein kinase-like (PK-like)"/>
    <property type="match status" value="1"/>
</dbReference>
<gene>
    <name evidence="1" type="ORF">Glove_132g220</name>
</gene>
<organism evidence="1 2">
    <name type="scientific">Diversispora epigaea</name>
    <dbReference type="NCBI Taxonomy" id="1348612"/>
    <lineage>
        <taxon>Eukaryota</taxon>
        <taxon>Fungi</taxon>
        <taxon>Fungi incertae sedis</taxon>
        <taxon>Mucoromycota</taxon>
        <taxon>Glomeromycotina</taxon>
        <taxon>Glomeromycetes</taxon>
        <taxon>Diversisporales</taxon>
        <taxon>Diversisporaceae</taxon>
        <taxon>Diversispora</taxon>
    </lineage>
</organism>
<dbReference type="Proteomes" id="UP000266861">
    <property type="component" value="Unassembled WGS sequence"/>
</dbReference>
<protein>
    <recommendedName>
        <fullName evidence="3">Protein kinase domain-containing protein</fullName>
    </recommendedName>
</protein>